<evidence type="ECO:0000259" key="5">
    <source>
        <dbReference type="PROSITE" id="PS50102"/>
    </source>
</evidence>
<organism evidence="6 7">
    <name type="scientific">Pseudozyma antarctica (strain T-34)</name>
    <name type="common">Yeast</name>
    <name type="synonym">Candida antarctica</name>
    <dbReference type="NCBI Taxonomy" id="1151754"/>
    <lineage>
        <taxon>Eukaryota</taxon>
        <taxon>Fungi</taxon>
        <taxon>Dikarya</taxon>
        <taxon>Basidiomycota</taxon>
        <taxon>Ustilaginomycotina</taxon>
        <taxon>Ustilaginomycetes</taxon>
        <taxon>Ustilaginales</taxon>
        <taxon>Ustilaginaceae</taxon>
        <taxon>Moesziomyces</taxon>
    </lineage>
</organism>
<evidence type="ECO:0000256" key="2">
    <source>
        <dbReference type="ARBA" id="ARBA00022884"/>
    </source>
</evidence>
<feature type="compositionally biased region" description="Basic and acidic residues" evidence="4">
    <location>
        <begin position="20"/>
        <end position="30"/>
    </location>
</feature>
<feature type="region of interest" description="Disordered" evidence="4">
    <location>
        <begin position="465"/>
        <end position="503"/>
    </location>
</feature>
<dbReference type="Pfam" id="PF00076">
    <property type="entry name" value="RRM_1"/>
    <property type="match status" value="2"/>
</dbReference>
<dbReference type="InterPro" id="IPR035979">
    <property type="entry name" value="RBD_domain_sf"/>
</dbReference>
<reference evidence="7" key="1">
    <citation type="journal article" date="2013" name="Genome Announc.">
        <title>Genome sequence of the basidiomycetous yeast Pseudozyma antarctica T-34, a producer of the glycolipid biosurfactants mannosylerythritol lipids.</title>
        <authorList>
            <person name="Morita T."/>
            <person name="Koike H."/>
            <person name="Koyama Y."/>
            <person name="Hagiwara H."/>
            <person name="Ito E."/>
            <person name="Fukuoka T."/>
            <person name="Imura T."/>
            <person name="Machida M."/>
            <person name="Kitamoto D."/>
        </authorList>
    </citation>
    <scope>NUCLEOTIDE SEQUENCE [LARGE SCALE GENOMIC DNA]</scope>
    <source>
        <strain evidence="7">T-34</strain>
    </source>
</reference>
<proteinExistence type="predicted"/>
<dbReference type="Proteomes" id="UP000011976">
    <property type="component" value="Unassembled WGS sequence"/>
</dbReference>
<name>M9M5X7_PSEA3</name>
<feature type="compositionally biased region" description="Basic and acidic residues" evidence="4">
    <location>
        <begin position="552"/>
        <end position="570"/>
    </location>
</feature>
<dbReference type="EMBL" id="DF196785">
    <property type="protein sequence ID" value="GAC76015.1"/>
    <property type="molecule type" value="Genomic_DNA"/>
</dbReference>
<dbReference type="PROSITE" id="PS50102">
    <property type="entry name" value="RRM"/>
    <property type="match status" value="2"/>
</dbReference>
<dbReference type="SMART" id="SM00360">
    <property type="entry name" value="RRM"/>
    <property type="match status" value="2"/>
</dbReference>
<dbReference type="PRINTS" id="PR00961">
    <property type="entry name" value="HUDSXLRNA"/>
</dbReference>
<feature type="compositionally biased region" description="Basic and acidic residues" evidence="4">
    <location>
        <begin position="87"/>
        <end position="96"/>
    </location>
</feature>
<dbReference type="Gene3D" id="3.30.70.330">
    <property type="match status" value="2"/>
</dbReference>
<gene>
    <name evidence="6" type="ORF">PANT_19c00063</name>
</gene>
<dbReference type="GO" id="GO:0003723">
    <property type="term" value="F:RNA binding"/>
    <property type="evidence" value="ECO:0007669"/>
    <property type="project" value="UniProtKB-UniRule"/>
</dbReference>
<dbReference type="InterPro" id="IPR000504">
    <property type="entry name" value="RRM_dom"/>
</dbReference>
<keyword evidence="2 3" id="KW-0694">RNA-binding</keyword>
<feature type="region of interest" description="Disordered" evidence="4">
    <location>
        <begin position="1"/>
        <end position="33"/>
    </location>
</feature>
<dbReference type="GO" id="GO:1990904">
    <property type="term" value="C:ribonucleoprotein complex"/>
    <property type="evidence" value="ECO:0007669"/>
    <property type="project" value="InterPro"/>
</dbReference>
<dbReference type="PANTHER" id="PTHR24012">
    <property type="entry name" value="RNA BINDING PROTEIN"/>
    <property type="match status" value="1"/>
</dbReference>
<feature type="compositionally biased region" description="Low complexity" evidence="4">
    <location>
        <begin position="536"/>
        <end position="546"/>
    </location>
</feature>
<evidence type="ECO:0000313" key="7">
    <source>
        <dbReference type="Proteomes" id="UP000011976"/>
    </source>
</evidence>
<evidence type="ECO:0000256" key="4">
    <source>
        <dbReference type="SAM" id="MobiDB-lite"/>
    </source>
</evidence>
<evidence type="ECO:0000256" key="3">
    <source>
        <dbReference type="PROSITE-ProRule" id="PRU00176"/>
    </source>
</evidence>
<keyword evidence="1" id="KW-0677">Repeat</keyword>
<dbReference type="InterPro" id="IPR012677">
    <property type="entry name" value="Nucleotide-bd_a/b_plait_sf"/>
</dbReference>
<evidence type="ECO:0000313" key="6">
    <source>
        <dbReference type="EMBL" id="GAC76015.1"/>
    </source>
</evidence>
<dbReference type="InterPro" id="IPR002343">
    <property type="entry name" value="Hud_Sxl_RNA"/>
</dbReference>
<accession>M9M5X7</accession>
<protein>
    <submittedName>
        <fullName evidence="6">FOG: RRM domain</fullName>
    </submittedName>
</protein>
<feature type="region of interest" description="Disordered" evidence="4">
    <location>
        <begin position="536"/>
        <end position="588"/>
    </location>
</feature>
<sequence>MMSRGQTESPHKPCTPSVRWSDERMRDKRTAVPATPWRPRILRRDLSIDIDQPSPLDRKVTLPPLKLMRDDPVFSPAPSSATLVPSAEKHDEPKGDAYRCTPTSPFLPRAPPNTTSKPDHAFRSANLQETDAQALLRQGGGMNKAGETNVYVNGLPKEINDNMLYLLGSFCGVVISHKAMLDRHTGLCKGFGFLMYATPDMATTAIEWLNSHGFSASFAKESFSARLRRMADTSSTNVYLSNLPVKLNEAQLEQLFNPHPVASLKILYDVHGESKGVGFVRLLDRQTARTCIERLHGRVLPGTTLPLQVRFADSEGQKHLKHSVQQKHTLESLGLLNHKATPSPAVHTRAMQSSEVRSGHFGGEMRPSGLVASRACVGMPSVPVSPELPISSNLYGPGGLGIQVPPMWAPAHPMVNAMQLAQPVLAEWTSMPTAPVVFPEPLFYATDQYRVPVVDWAQKKSEPEPLAALPRPFIPPPGLVPRDGEDSPSQPARRQHARKEARLDGAARVRIAGGEARSINDGARAVSDPTTLLAAQARARDTAGAGRVRRAMSVEHNHTVHDDETASSEHADDDDSSLSIEIQIHADA</sequence>
<feature type="domain" description="RRM" evidence="5">
    <location>
        <begin position="148"/>
        <end position="221"/>
    </location>
</feature>
<dbReference type="SUPFAM" id="SSF54928">
    <property type="entry name" value="RNA-binding domain, RBD"/>
    <property type="match status" value="1"/>
</dbReference>
<evidence type="ECO:0000256" key="1">
    <source>
        <dbReference type="ARBA" id="ARBA00022737"/>
    </source>
</evidence>
<feature type="region of interest" description="Disordered" evidence="4">
    <location>
        <begin position="71"/>
        <end position="96"/>
    </location>
</feature>
<dbReference type="OrthoDB" id="2551039at2759"/>
<feature type="domain" description="RRM" evidence="5">
    <location>
        <begin position="236"/>
        <end position="314"/>
    </location>
</feature>
<dbReference type="AlphaFoldDB" id="M9M5X7"/>